<dbReference type="EMBL" id="JANIPJ010000001">
    <property type="protein sequence ID" value="MCR2802514.1"/>
    <property type="molecule type" value="Genomic_DNA"/>
</dbReference>
<proteinExistence type="predicted"/>
<dbReference type="PANTHER" id="PTHR33886">
    <property type="entry name" value="UNSATURATED RHAMNOGALACTURONAN HYDROLASE (EUROFUNG)"/>
    <property type="match status" value="1"/>
</dbReference>
<keyword evidence="2" id="KW-0472">Membrane</keyword>
<protein>
    <submittedName>
        <fullName evidence="3">Glycoside hydrolase family 88 protein</fullName>
    </submittedName>
</protein>
<feature type="transmembrane region" description="Helical" evidence="2">
    <location>
        <begin position="6"/>
        <end position="29"/>
    </location>
</feature>
<evidence type="ECO:0000256" key="2">
    <source>
        <dbReference type="SAM" id="Phobius"/>
    </source>
</evidence>
<name>A0A9X2MLW3_9BACL</name>
<keyword evidence="2" id="KW-1133">Transmembrane helix</keyword>
<dbReference type="InterPro" id="IPR052043">
    <property type="entry name" value="PolySaccharide_Degr_Enz"/>
</dbReference>
<evidence type="ECO:0000313" key="3">
    <source>
        <dbReference type="EMBL" id="MCR2802514.1"/>
    </source>
</evidence>
<organism evidence="3 4">
    <name type="scientific">Paenibacillus soyae</name>
    <dbReference type="NCBI Taxonomy" id="2969249"/>
    <lineage>
        <taxon>Bacteria</taxon>
        <taxon>Bacillati</taxon>
        <taxon>Bacillota</taxon>
        <taxon>Bacilli</taxon>
        <taxon>Bacillales</taxon>
        <taxon>Paenibacillaceae</taxon>
        <taxon>Paenibacillus</taxon>
    </lineage>
</organism>
<dbReference type="RefSeq" id="WP_257442049.1">
    <property type="nucleotide sequence ID" value="NZ_JANIPJ010000001.1"/>
</dbReference>
<dbReference type="PANTHER" id="PTHR33886:SF8">
    <property type="entry name" value="UNSATURATED RHAMNOGALACTURONAN HYDROLASE (EUROFUNG)"/>
    <property type="match status" value="1"/>
</dbReference>
<dbReference type="InterPro" id="IPR008928">
    <property type="entry name" value="6-hairpin_glycosidase_sf"/>
</dbReference>
<dbReference type="Proteomes" id="UP001141950">
    <property type="component" value="Unassembled WGS sequence"/>
</dbReference>
<dbReference type="SUPFAM" id="SSF48208">
    <property type="entry name" value="Six-hairpin glycosidases"/>
    <property type="match status" value="1"/>
</dbReference>
<comment type="caution">
    <text evidence="3">The sequence shown here is derived from an EMBL/GenBank/DDBJ whole genome shotgun (WGS) entry which is preliminary data.</text>
</comment>
<accession>A0A9X2MLW3</accession>
<keyword evidence="1 3" id="KW-0378">Hydrolase</keyword>
<dbReference type="GO" id="GO:0005975">
    <property type="term" value="P:carbohydrate metabolic process"/>
    <property type="evidence" value="ECO:0007669"/>
    <property type="project" value="InterPro"/>
</dbReference>
<dbReference type="Pfam" id="PF07470">
    <property type="entry name" value="Glyco_hydro_88"/>
    <property type="match status" value="1"/>
</dbReference>
<evidence type="ECO:0000313" key="4">
    <source>
        <dbReference type="Proteomes" id="UP001141950"/>
    </source>
</evidence>
<keyword evidence="2" id="KW-0812">Transmembrane</keyword>
<dbReference type="InterPro" id="IPR010905">
    <property type="entry name" value="Glyco_hydro_88"/>
</dbReference>
<dbReference type="InterPro" id="IPR012341">
    <property type="entry name" value="6hp_glycosidase-like_sf"/>
</dbReference>
<gene>
    <name evidence="3" type="ORF">NQZ67_01345</name>
</gene>
<dbReference type="GO" id="GO:0016787">
    <property type="term" value="F:hydrolase activity"/>
    <property type="evidence" value="ECO:0007669"/>
    <property type="project" value="UniProtKB-KW"/>
</dbReference>
<dbReference type="AlphaFoldDB" id="A0A9X2MLW3"/>
<reference evidence="3" key="1">
    <citation type="submission" date="2022-08" db="EMBL/GenBank/DDBJ databases">
        <title>The genomic sequence of strain Paenibacillus sp. SCIV0701.</title>
        <authorList>
            <person name="Zhao H."/>
        </authorList>
    </citation>
    <scope>NUCLEOTIDE SEQUENCE</scope>
    <source>
        <strain evidence="3">SCIV0701</strain>
    </source>
</reference>
<keyword evidence="4" id="KW-1185">Reference proteome</keyword>
<sequence>MLVWISMAILLLILAIIIIDAIPIFRDWFGRIRIGRFKQKQEWSNAITETGIKWLNHTPTIKLTDQSRLIIIDMLRGNYTRKAIQHWQEAALLLGLSEYLKANSNEMLIKEIEKYLQAHFKPSGNWKVQPKVIDVGILAYGMMKLPFNMEKRYKPAFDEVWRLIQSHIGEDGTVAYRKHMGDYRYVDTIGFICPFLIRYGIQFDNEECIMLAVKQLESYEKYGMLTNYYLPGHAYHIKNGVPAGLVGWGRGLGWYAIGLIDSWMELPESHYAKAILQEMVRKFSITVLRYQQASGCWNWSVNRSESRSDSSTTATLGWFLSQASLIPDLKDSCSEGVRKASEYLMKVTRRDGSVDFSQGDTKDLGVYSMHFSILPFTQGFSIRLANVC</sequence>
<dbReference type="Gene3D" id="1.50.10.10">
    <property type="match status" value="1"/>
</dbReference>
<evidence type="ECO:0000256" key="1">
    <source>
        <dbReference type="ARBA" id="ARBA00022801"/>
    </source>
</evidence>